<keyword evidence="6" id="KW-1185">Reference proteome</keyword>
<protein>
    <submittedName>
        <fullName evidence="5">CBS domain-containing protein</fullName>
    </submittedName>
</protein>
<proteinExistence type="predicted"/>
<dbReference type="PROSITE" id="PS51371">
    <property type="entry name" value="CBS"/>
    <property type="match status" value="2"/>
</dbReference>
<organism evidence="5 6">
    <name type="scientific">Roseococcus suduntuyensis</name>
    <dbReference type="NCBI Taxonomy" id="455361"/>
    <lineage>
        <taxon>Bacteria</taxon>
        <taxon>Pseudomonadati</taxon>
        <taxon>Pseudomonadota</taxon>
        <taxon>Alphaproteobacteria</taxon>
        <taxon>Acetobacterales</taxon>
        <taxon>Roseomonadaceae</taxon>
        <taxon>Roseococcus</taxon>
    </lineage>
</organism>
<feature type="domain" description="BON" evidence="3">
    <location>
        <begin position="155"/>
        <end position="226"/>
    </location>
</feature>
<keyword evidence="1 2" id="KW-0129">CBS domain</keyword>
<dbReference type="InterPro" id="IPR046342">
    <property type="entry name" value="CBS_dom_sf"/>
</dbReference>
<dbReference type="PANTHER" id="PTHR43080">
    <property type="entry name" value="CBS DOMAIN-CONTAINING PROTEIN CBSX3, MITOCHONDRIAL"/>
    <property type="match status" value="1"/>
</dbReference>
<dbReference type="Gene3D" id="3.30.1340.30">
    <property type="match status" value="1"/>
</dbReference>
<evidence type="ECO:0000313" key="5">
    <source>
        <dbReference type="EMBL" id="MBB3898787.1"/>
    </source>
</evidence>
<dbReference type="Gene3D" id="3.10.580.10">
    <property type="entry name" value="CBS-domain"/>
    <property type="match status" value="1"/>
</dbReference>
<dbReference type="InterPro" id="IPR017080">
    <property type="entry name" value="UCP036990_CBS_BON"/>
</dbReference>
<name>A0A840ACG8_9PROT</name>
<dbReference type="PANTHER" id="PTHR43080:SF26">
    <property type="entry name" value="REGULATORY PROTEIN"/>
    <property type="match status" value="1"/>
</dbReference>
<dbReference type="AlphaFoldDB" id="A0A840ACG8"/>
<dbReference type="PROSITE" id="PS50914">
    <property type="entry name" value="BON"/>
    <property type="match status" value="1"/>
</dbReference>
<dbReference type="SMART" id="SM00116">
    <property type="entry name" value="CBS"/>
    <property type="match status" value="2"/>
</dbReference>
<dbReference type="PIRSF" id="PIRSF036990">
    <property type="entry name" value="UCP036990_CBS_BON"/>
    <property type="match status" value="1"/>
</dbReference>
<dbReference type="SUPFAM" id="SSF54631">
    <property type="entry name" value="CBS-domain pair"/>
    <property type="match status" value="1"/>
</dbReference>
<evidence type="ECO:0000313" key="6">
    <source>
        <dbReference type="Proteomes" id="UP000553193"/>
    </source>
</evidence>
<evidence type="ECO:0000259" key="3">
    <source>
        <dbReference type="PROSITE" id="PS50914"/>
    </source>
</evidence>
<dbReference type="Pfam" id="PF00571">
    <property type="entry name" value="CBS"/>
    <property type="match status" value="2"/>
</dbReference>
<dbReference type="CDD" id="cd04586">
    <property type="entry name" value="CBS_pair_BON_assoc"/>
    <property type="match status" value="1"/>
</dbReference>
<dbReference type="InterPro" id="IPR000644">
    <property type="entry name" value="CBS_dom"/>
</dbReference>
<dbReference type="Pfam" id="PF04972">
    <property type="entry name" value="BON"/>
    <property type="match status" value="1"/>
</dbReference>
<dbReference type="EMBL" id="JACIDJ010000003">
    <property type="protein sequence ID" value="MBB3898787.1"/>
    <property type="molecule type" value="Genomic_DNA"/>
</dbReference>
<comment type="caution">
    <text evidence="5">The sequence shown here is derived from an EMBL/GenBank/DDBJ whole genome shotgun (WGS) entry which is preliminary data.</text>
</comment>
<feature type="domain" description="CBS" evidence="4">
    <location>
        <begin position="94"/>
        <end position="149"/>
    </location>
</feature>
<accession>A0A840ACG8</accession>
<dbReference type="InterPro" id="IPR007055">
    <property type="entry name" value="BON_dom"/>
</dbReference>
<dbReference type="Proteomes" id="UP000553193">
    <property type="component" value="Unassembled WGS sequence"/>
</dbReference>
<reference evidence="5 6" key="1">
    <citation type="submission" date="2020-08" db="EMBL/GenBank/DDBJ databases">
        <title>Genomic Encyclopedia of Type Strains, Phase IV (KMG-IV): sequencing the most valuable type-strain genomes for metagenomic binning, comparative biology and taxonomic classification.</title>
        <authorList>
            <person name="Goeker M."/>
        </authorList>
    </citation>
    <scope>NUCLEOTIDE SEQUENCE [LARGE SCALE GENOMIC DNA]</scope>
    <source>
        <strain evidence="5 6">DSM 19979</strain>
    </source>
</reference>
<evidence type="ECO:0000256" key="2">
    <source>
        <dbReference type="PROSITE-ProRule" id="PRU00703"/>
    </source>
</evidence>
<sequence length="226" mass="23903">MQVKDVMSRGVLTVAPETPIQEVAAQLSEAHVSGAPVVAADGSVLGVVTESDLAHRLAAKAAPAPSWLQSLFSAAPAEALDYAKTRGRTARDIMTAPLKSVSEETSIEEAAQTLESLNIRRLPVLRDGRLVGMLSRADLLRALLTPDSPGPASVDDRDLRAAIIRALNQAAWSHAYSVHFTVRAGHVTFYGFAEPTEVQRALRVLAEGVPGVKGVSFPGEPAPAKE</sequence>
<evidence type="ECO:0000259" key="4">
    <source>
        <dbReference type="PROSITE" id="PS51371"/>
    </source>
</evidence>
<dbReference type="RefSeq" id="WP_184383926.1">
    <property type="nucleotide sequence ID" value="NZ_JACIDJ010000003.1"/>
</dbReference>
<dbReference type="InterPro" id="IPR051257">
    <property type="entry name" value="Diverse_CBS-Domain"/>
</dbReference>
<feature type="domain" description="CBS" evidence="4">
    <location>
        <begin position="7"/>
        <end position="66"/>
    </location>
</feature>
<gene>
    <name evidence="5" type="ORF">GGQ83_002230</name>
</gene>
<evidence type="ECO:0000256" key="1">
    <source>
        <dbReference type="ARBA" id="ARBA00023122"/>
    </source>
</evidence>